<keyword evidence="5" id="KW-1133">Transmembrane helix</keyword>
<keyword evidence="2" id="KW-0964">Secreted</keyword>
<evidence type="ECO:0000259" key="6">
    <source>
        <dbReference type="Pfam" id="PF13330"/>
    </source>
</evidence>
<organism evidence="7 8">
    <name type="scientific">Mytilus edulis</name>
    <name type="common">Blue mussel</name>
    <dbReference type="NCBI Taxonomy" id="6550"/>
    <lineage>
        <taxon>Eukaryota</taxon>
        <taxon>Metazoa</taxon>
        <taxon>Spiralia</taxon>
        <taxon>Lophotrochozoa</taxon>
        <taxon>Mollusca</taxon>
        <taxon>Bivalvia</taxon>
        <taxon>Autobranchia</taxon>
        <taxon>Pteriomorphia</taxon>
        <taxon>Mytilida</taxon>
        <taxon>Mytiloidea</taxon>
        <taxon>Mytilidae</taxon>
        <taxon>Mytilinae</taxon>
        <taxon>Mytilus</taxon>
    </lineage>
</organism>
<dbReference type="InterPro" id="IPR025155">
    <property type="entry name" value="WxxW_domain"/>
</dbReference>
<dbReference type="Pfam" id="PF13330">
    <property type="entry name" value="Mucin2_WxxW"/>
    <property type="match status" value="1"/>
</dbReference>
<name>A0A8S3R3A8_MYTED</name>
<keyword evidence="4" id="KW-0325">Glycoprotein</keyword>
<dbReference type="Pfam" id="PF00090">
    <property type="entry name" value="TSP_1"/>
    <property type="match status" value="1"/>
</dbReference>
<dbReference type="OrthoDB" id="6155248at2759"/>
<evidence type="ECO:0000313" key="8">
    <source>
        <dbReference type="Proteomes" id="UP000683360"/>
    </source>
</evidence>
<evidence type="ECO:0000256" key="5">
    <source>
        <dbReference type="SAM" id="Phobius"/>
    </source>
</evidence>
<evidence type="ECO:0000313" key="7">
    <source>
        <dbReference type="EMBL" id="CAG2203634.1"/>
    </source>
</evidence>
<protein>
    <recommendedName>
        <fullName evidence="6">WxxW domain-containing protein</fullName>
    </recommendedName>
</protein>
<comment type="caution">
    <text evidence="7">The sequence shown here is derived from an EMBL/GenBank/DDBJ whole genome shotgun (WGS) entry which is preliminary data.</text>
</comment>
<dbReference type="GO" id="GO:0005576">
    <property type="term" value="C:extracellular region"/>
    <property type="evidence" value="ECO:0007669"/>
    <property type="project" value="UniProtKB-SubCell"/>
</dbReference>
<evidence type="ECO:0000256" key="4">
    <source>
        <dbReference type="ARBA" id="ARBA00023180"/>
    </source>
</evidence>
<feature type="transmembrane region" description="Helical" evidence="5">
    <location>
        <begin position="7"/>
        <end position="24"/>
    </location>
</feature>
<feature type="domain" description="WxxW" evidence="6">
    <location>
        <begin position="146"/>
        <end position="239"/>
    </location>
</feature>
<dbReference type="EMBL" id="CAJPWZ010000926">
    <property type="protein sequence ID" value="CAG2203634.1"/>
    <property type="molecule type" value="Genomic_DNA"/>
</dbReference>
<comment type="subcellular location">
    <subcellularLocation>
        <location evidence="1">Secreted</location>
    </subcellularLocation>
</comment>
<proteinExistence type="predicted"/>
<dbReference type="AlphaFoldDB" id="A0A8S3R3A8"/>
<keyword evidence="8" id="KW-1185">Reference proteome</keyword>
<dbReference type="Proteomes" id="UP000683360">
    <property type="component" value="Unassembled WGS sequence"/>
</dbReference>
<evidence type="ECO:0000256" key="1">
    <source>
        <dbReference type="ARBA" id="ARBA00004613"/>
    </source>
</evidence>
<keyword evidence="5" id="KW-0472">Membrane</keyword>
<keyword evidence="3" id="KW-0732">Signal</keyword>
<gene>
    <name evidence="7" type="ORF">MEDL_18134</name>
</gene>
<keyword evidence="5" id="KW-0812">Transmembrane</keyword>
<evidence type="ECO:0000256" key="3">
    <source>
        <dbReference type="ARBA" id="ARBA00022729"/>
    </source>
</evidence>
<sequence>MGFKLRWFYFIAVSHCFPFVMSILCKPGMNFCEIENWASWEPCNSTCGQGLRKRQKIICCQNDLLTKCLESCGITRSWWHDNATEFVSCGTCMIQGIFHLSKNNCNCSSDFRDYVISKTSLTSLIKTSSVTTLPTVKSHKCIGSKWTPWVNKDKPWVNKDNMNVDIGESDHEFLTPEELERFCPRGNITKVECMVDSVHPIPHYSTGDIVRCDKHHGLVCNNADNFPIPCNDYKIRYYCECPVETSK</sequence>
<dbReference type="InterPro" id="IPR000884">
    <property type="entry name" value="TSP1_rpt"/>
</dbReference>
<evidence type="ECO:0000256" key="2">
    <source>
        <dbReference type="ARBA" id="ARBA00022525"/>
    </source>
</evidence>
<reference evidence="7" key="1">
    <citation type="submission" date="2021-03" db="EMBL/GenBank/DDBJ databases">
        <authorList>
            <person name="Bekaert M."/>
        </authorList>
    </citation>
    <scope>NUCLEOTIDE SEQUENCE</scope>
</reference>
<accession>A0A8S3R3A8</accession>